<feature type="domain" description="Protein kinase" evidence="11">
    <location>
        <begin position="41"/>
        <end position="470"/>
    </location>
</feature>
<dbReference type="InterPro" id="IPR017441">
    <property type="entry name" value="Protein_kinase_ATP_BS"/>
</dbReference>
<dbReference type="EMBL" id="MPUH01001080">
    <property type="protein sequence ID" value="OMJ70520.1"/>
    <property type="molecule type" value="Genomic_DNA"/>
</dbReference>
<evidence type="ECO:0000256" key="1">
    <source>
        <dbReference type="ARBA" id="ARBA00012513"/>
    </source>
</evidence>
<keyword evidence="3" id="KW-0808">Transferase</keyword>
<dbReference type="EC" id="2.7.11.1" evidence="1"/>
<evidence type="ECO:0000313" key="12">
    <source>
        <dbReference type="EMBL" id="OMJ70520.1"/>
    </source>
</evidence>
<dbReference type="PANTHER" id="PTHR47634:SF9">
    <property type="entry name" value="PROTEIN KINASE DOMAIN-CONTAINING PROTEIN-RELATED"/>
    <property type="match status" value="1"/>
</dbReference>
<comment type="catalytic activity">
    <reaction evidence="8">
        <text>L-seryl-[protein] + ATP = O-phospho-L-seryl-[protein] + ADP + H(+)</text>
        <dbReference type="Rhea" id="RHEA:17989"/>
        <dbReference type="Rhea" id="RHEA-COMP:9863"/>
        <dbReference type="Rhea" id="RHEA-COMP:11604"/>
        <dbReference type="ChEBI" id="CHEBI:15378"/>
        <dbReference type="ChEBI" id="CHEBI:29999"/>
        <dbReference type="ChEBI" id="CHEBI:30616"/>
        <dbReference type="ChEBI" id="CHEBI:83421"/>
        <dbReference type="ChEBI" id="CHEBI:456216"/>
        <dbReference type="EC" id="2.7.11.1"/>
    </reaction>
</comment>
<feature type="region of interest" description="Disordered" evidence="10">
    <location>
        <begin position="252"/>
        <end position="288"/>
    </location>
</feature>
<dbReference type="InterPro" id="IPR011009">
    <property type="entry name" value="Kinase-like_dom_sf"/>
</dbReference>
<dbReference type="GO" id="GO:0005524">
    <property type="term" value="F:ATP binding"/>
    <property type="evidence" value="ECO:0007669"/>
    <property type="project" value="UniProtKB-UniRule"/>
</dbReference>
<protein>
    <recommendedName>
        <fullName evidence="1">non-specific serine/threonine protein kinase</fullName>
        <ecNumber evidence="1">2.7.11.1</ecNumber>
    </recommendedName>
</protein>
<organism evidence="12 13">
    <name type="scientific">Stentor coeruleus</name>
    <dbReference type="NCBI Taxonomy" id="5963"/>
    <lineage>
        <taxon>Eukaryota</taxon>
        <taxon>Sar</taxon>
        <taxon>Alveolata</taxon>
        <taxon>Ciliophora</taxon>
        <taxon>Postciliodesmatophora</taxon>
        <taxon>Heterotrichea</taxon>
        <taxon>Heterotrichida</taxon>
        <taxon>Stentoridae</taxon>
        <taxon>Stentor</taxon>
    </lineage>
</organism>
<name>A0A1R2B1M6_9CILI</name>
<keyword evidence="4 9" id="KW-0547">Nucleotide-binding</keyword>
<dbReference type="SMART" id="SM00220">
    <property type="entry name" value="S_TKc"/>
    <property type="match status" value="1"/>
</dbReference>
<proteinExistence type="predicted"/>
<dbReference type="Proteomes" id="UP000187209">
    <property type="component" value="Unassembled WGS sequence"/>
</dbReference>
<evidence type="ECO:0000256" key="6">
    <source>
        <dbReference type="ARBA" id="ARBA00022840"/>
    </source>
</evidence>
<accession>A0A1R2B1M6</accession>
<dbReference type="FunFam" id="1.10.510.10:FF:000275">
    <property type="entry name" value="SRSF protein kinase 2 isoform X3"/>
    <property type="match status" value="1"/>
</dbReference>
<keyword evidence="2" id="KW-0723">Serine/threonine-protein kinase</keyword>
<evidence type="ECO:0000259" key="11">
    <source>
        <dbReference type="PROSITE" id="PS50011"/>
    </source>
</evidence>
<reference evidence="12 13" key="1">
    <citation type="submission" date="2016-11" db="EMBL/GenBank/DDBJ databases">
        <title>The macronuclear genome of Stentor coeruleus: a giant cell with tiny introns.</title>
        <authorList>
            <person name="Slabodnick M."/>
            <person name="Ruby J.G."/>
            <person name="Reiff S.B."/>
            <person name="Swart E.C."/>
            <person name="Gosai S."/>
            <person name="Prabakaran S."/>
            <person name="Witkowska E."/>
            <person name="Larue G.E."/>
            <person name="Fisher S."/>
            <person name="Freeman R.M."/>
            <person name="Gunawardena J."/>
            <person name="Chu W."/>
            <person name="Stover N.A."/>
            <person name="Gregory B.D."/>
            <person name="Nowacki M."/>
            <person name="Derisi J."/>
            <person name="Roy S.W."/>
            <person name="Marshall W.F."/>
            <person name="Sood P."/>
        </authorList>
    </citation>
    <scope>NUCLEOTIDE SEQUENCE [LARGE SCALE GENOMIC DNA]</scope>
    <source>
        <strain evidence="12">WM001</strain>
    </source>
</reference>
<evidence type="ECO:0000256" key="3">
    <source>
        <dbReference type="ARBA" id="ARBA00022679"/>
    </source>
</evidence>
<dbReference type="PROSITE" id="PS00107">
    <property type="entry name" value="PROTEIN_KINASE_ATP"/>
    <property type="match status" value="1"/>
</dbReference>
<dbReference type="PANTHER" id="PTHR47634">
    <property type="entry name" value="PROTEIN KINASE DOMAIN-CONTAINING PROTEIN-RELATED"/>
    <property type="match status" value="1"/>
</dbReference>
<gene>
    <name evidence="12" type="ORF">SteCoe_31494</name>
</gene>
<evidence type="ECO:0000256" key="8">
    <source>
        <dbReference type="ARBA" id="ARBA00048679"/>
    </source>
</evidence>
<dbReference type="GO" id="GO:0000245">
    <property type="term" value="P:spliceosomal complex assembly"/>
    <property type="evidence" value="ECO:0007669"/>
    <property type="project" value="TreeGrafter"/>
</dbReference>
<dbReference type="PROSITE" id="PS50011">
    <property type="entry name" value="PROTEIN_KINASE_DOM"/>
    <property type="match status" value="1"/>
</dbReference>
<feature type="compositionally biased region" description="Polar residues" evidence="10">
    <location>
        <begin position="1"/>
        <end position="10"/>
    </location>
</feature>
<dbReference type="GO" id="GO:0004674">
    <property type="term" value="F:protein serine/threonine kinase activity"/>
    <property type="evidence" value="ECO:0007669"/>
    <property type="project" value="UniProtKB-KW"/>
</dbReference>
<feature type="compositionally biased region" description="Polar residues" evidence="10">
    <location>
        <begin position="270"/>
        <end position="282"/>
    </location>
</feature>
<comment type="caution">
    <text evidence="12">The sequence shown here is derived from an EMBL/GenBank/DDBJ whole genome shotgun (WGS) entry which is preliminary data.</text>
</comment>
<evidence type="ECO:0000256" key="4">
    <source>
        <dbReference type="ARBA" id="ARBA00022741"/>
    </source>
</evidence>
<keyword evidence="5" id="KW-0418">Kinase</keyword>
<evidence type="ECO:0000313" key="13">
    <source>
        <dbReference type="Proteomes" id="UP000187209"/>
    </source>
</evidence>
<dbReference type="AlphaFoldDB" id="A0A1R2B1M6"/>
<dbReference type="GO" id="GO:0050684">
    <property type="term" value="P:regulation of mRNA processing"/>
    <property type="evidence" value="ECO:0007669"/>
    <property type="project" value="TreeGrafter"/>
</dbReference>
<keyword evidence="6 9" id="KW-0067">ATP-binding</keyword>
<sequence>MSLKNSNSIISLEDDEEEDPSEYKIGGYHPVQIGERYLNRYTVIQKLGWGQFSTVWLARDNVTNSYVALKIQKSNFHYTEAAMDEIQILTKISKSYDDLKWHRALEDYGLPASLKTGFVVQLYSHFVHKGPYGKHVCMIFELLGVNLLEIIKLYDYKGIPIPLVRTIARQILIGLDYLHRVCGIIHTDIKPENILLQLTHAQIQELVLTGRLTNKFPFDDSGVNATEEASVELGRYSINGINKVVKRRRYSKRPVGDEIESDSQHRSKSVHSGDSQDETSTVNRRRKSWNFDRPADEETWKPRLRENLTVKIADLGNACWGKKHFSSVIQTRQYRAPEIILGIKYGFSADIWSFACMLIELITGEFLFDPTSGEDFGKNSDHLAQMWEALGHFPIEWAKTGKKFDKYFTRRNKLRNIPVLRIWHIKDILIQKHRINPSEAEGICDFIKGMLVFQPDRRSTAEVLLRHKWLYEPPNYNYYLSEEEHAKYVSEEEAKERAGTAYLG</sequence>
<dbReference type="InterPro" id="IPR008271">
    <property type="entry name" value="Ser/Thr_kinase_AS"/>
</dbReference>
<comment type="catalytic activity">
    <reaction evidence="7">
        <text>L-threonyl-[protein] + ATP = O-phospho-L-threonyl-[protein] + ADP + H(+)</text>
        <dbReference type="Rhea" id="RHEA:46608"/>
        <dbReference type="Rhea" id="RHEA-COMP:11060"/>
        <dbReference type="Rhea" id="RHEA-COMP:11605"/>
        <dbReference type="ChEBI" id="CHEBI:15378"/>
        <dbReference type="ChEBI" id="CHEBI:30013"/>
        <dbReference type="ChEBI" id="CHEBI:30616"/>
        <dbReference type="ChEBI" id="CHEBI:61977"/>
        <dbReference type="ChEBI" id="CHEBI:456216"/>
        <dbReference type="EC" id="2.7.11.1"/>
    </reaction>
</comment>
<dbReference type="Gene3D" id="3.30.200.20">
    <property type="entry name" value="Phosphorylase Kinase, domain 1"/>
    <property type="match status" value="1"/>
</dbReference>
<dbReference type="PROSITE" id="PS00108">
    <property type="entry name" value="PROTEIN_KINASE_ST"/>
    <property type="match status" value="1"/>
</dbReference>
<evidence type="ECO:0000256" key="10">
    <source>
        <dbReference type="SAM" id="MobiDB-lite"/>
    </source>
</evidence>
<feature type="binding site" evidence="9">
    <location>
        <position position="70"/>
    </location>
    <ligand>
        <name>ATP</name>
        <dbReference type="ChEBI" id="CHEBI:30616"/>
    </ligand>
</feature>
<dbReference type="InterPro" id="IPR051334">
    <property type="entry name" value="SRPK"/>
</dbReference>
<evidence type="ECO:0000256" key="7">
    <source>
        <dbReference type="ARBA" id="ARBA00047899"/>
    </source>
</evidence>
<evidence type="ECO:0000256" key="9">
    <source>
        <dbReference type="PROSITE-ProRule" id="PRU10141"/>
    </source>
</evidence>
<dbReference type="Pfam" id="PF00069">
    <property type="entry name" value="Pkinase"/>
    <property type="match status" value="2"/>
</dbReference>
<evidence type="ECO:0000256" key="5">
    <source>
        <dbReference type="ARBA" id="ARBA00022777"/>
    </source>
</evidence>
<keyword evidence="13" id="KW-1185">Reference proteome</keyword>
<dbReference type="Gene3D" id="1.10.510.10">
    <property type="entry name" value="Transferase(Phosphotransferase) domain 1"/>
    <property type="match status" value="1"/>
</dbReference>
<dbReference type="OrthoDB" id="2649at2759"/>
<dbReference type="InterPro" id="IPR000719">
    <property type="entry name" value="Prot_kinase_dom"/>
</dbReference>
<dbReference type="SUPFAM" id="SSF56112">
    <property type="entry name" value="Protein kinase-like (PK-like)"/>
    <property type="match status" value="1"/>
</dbReference>
<feature type="region of interest" description="Disordered" evidence="10">
    <location>
        <begin position="1"/>
        <end position="23"/>
    </location>
</feature>
<evidence type="ECO:0000256" key="2">
    <source>
        <dbReference type="ARBA" id="ARBA00022527"/>
    </source>
</evidence>